<keyword evidence="4" id="KW-0132">Cell division</keyword>
<comment type="similarity">
    <text evidence="2">Belongs to the DivIVA family.</text>
</comment>
<dbReference type="PANTHER" id="PTHR35794:SF2">
    <property type="entry name" value="CELL DIVISION PROTEIN DIVIVA"/>
    <property type="match status" value="1"/>
</dbReference>
<dbReference type="PANTHER" id="PTHR35794">
    <property type="entry name" value="CELL DIVISION PROTEIN DIVIVA"/>
    <property type="match status" value="1"/>
</dbReference>
<name>A0ABT0I206_9LACO</name>
<evidence type="ECO:0000313" key="9">
    <source>
        <dbReference type="Proteomes" id="UP001522905"/>
    </source>
</evidence>
<dbReference type="InterPro" id="IPR007793">
    <property type="entry name" value="DivIVA_fam"/>
</dbReference>
<keyword evidence="6" id="KW-0131">Cell cycle</keyword>
<organism evidence="8 9">
    <name type="scientific">Apilactobacillus xinyiensis</name>
    <dbReference type="NCBI Taxonomy" id="2841032"/>
    <lineage>
        <taxon>Bacteria</taxon>
        <taxon>Bacillati</taxon>
        <taxon>Bacillota</taxon>
        <taxon>Bacilli</taxon>
        <taxon>Lactobacillales</taxon>
        <taxon>Lactobacillaceae</taxon>
        <taxon>Apilactobacillus</taxon>
    </lineage>
</organism>
<comment type="subcellular location">
    <subcellularLocation>
        <location evidence="1">Cytoplasm</location>
    </subcellularLocation>
</comment>
<feature type="coiled-coil region" evidence="7">
    <location>
        <begin position="36"/>
        <end position="149"/>
    </location>
</feature>
<comment type="caution">
    <text evidence="8">The sequence shown here is derived from an EMBL/GenBank/DDBJ whole genome shotgun (WGS) entry which is preliminary data.</text>
</comment>
<evidence type="ECO:0000256" key="5">
    <source>
        <dbReference type="ARBA" id="ARBA00023054"/>
    </source>
</evidence>
<keyword evidence="5 7" id="KW-0175">Coiled coil</keyword>
<sequence length="215" mass="24199">MVLSPQDIHNKEFSTKMRGYNIDEVNDFLDQIIKDYQITIEENESLKSKNREITKELNYFNSMKDSLNQSIIVAQEAADKLKAKSQKEASIANSEAQKAADKILDDANKRANQTLDKASNQTKELIAVNDALRKSNQSFRNKLNDLLNAQLEFVNNENWSSAENSSNDALKSATDAINELDNPKGSRVNSKDKELSGDLKSTITFYPDGSFEIIK</sequence>
<protein>
    <submittedName>
        <fullName evidence="8">DivIVA domain-containing protein</fullName>
    </submittedName>
</protein>
<dbReference type="InterPro" id="IPR019933">
    <property type="entry name" value="DivIVA_domain"/>
</dbReference>
<dbReference type="Pfam" id="PF05103">
    <property type="entry name" value="DivIVA"/>
    <property type="match status" value="1"/>
</dbReference>
<keyword evidence="9" id="KW-1185">Reference proteome</keyword>
<proteinExistence type="inferred from homology"/>
<reference evidence="8 9" key="1">
    <citation type="submission" date="2021-11" db="EMBL/GenBank/DDBJ databases">
        <title>Comparative genomics of bee honey and flower isolates.</title>
        <authorList>
            <person name="Bechtner J.D."/>
            <person name="Gallus M.K."/>
            <person name="Ehrmann M."/>
        </authorList>
    </citation>
    <scope>NUCLEOTIDE SEQUENCE [LARGE SCALE GENOMIC DNA]</scope>
    <source>
        <strain evidence="8 9">M161</strain>
    </source>
</reference>
<evidence type="ECO:0000256" key="1">
    <source>
        <dbReference type="ARBA" id="ARBA00004496"/>
    </source>
</evidence>
<dbReference type="Proteomes" id="UP001522905">
    <property type="component" value="Unassembled WGS sequence"/>
</dbReference>
<evidence type="ECO:0000256" key="3">
    <source>
        <dbReference type="ARBA" id="ARBA00022490"/>
    </source>
</evidence>
<keyword evidence="3" id="KW-0963">Cytoplasm</keyword>
<evidence type="ECO:0000256" key="2">
    <source>
        <dbReference type="ARBA" id="ARBA00009008"/>
    </source>
</evidence>
<gene>
    <name evidence="8" type="ORF">LNP07_04370</name>
</gene>
<dbReference type="EMBL" id="JAJIAO010000003">
    <property type="protein sequence ID" value="MCK8624745.1"/>
    <property type="molecule type" value="Genomic_DNA"/>
</dbReference>
<dbReference type="Gene3D" id="6.10.250.660">
    <property type="match status" value="1"/>
</dbReference>
<evidence type="ECO:0000256" key="7">
    <source>
        <dbReference type="SAM" id="Coils"/>
    </source>
</evidence>
<accession>A0ABT0I206</accession>
<evidence type="ECO:0000313" key="8">
    <source>
        <dbReference type="EMBL" id="MCK8624745.1"/>
    </source>
</evidence>
<dbReference type="NCBIfam" id="TIGR03544">
    <property type="entry name" value="DivI1A_domain"/>
    <property type="match status" value="1"/>
</dbReference>
<dbReference type="RefSeq" id="WP_248601683.1">
    <property type="nucleotide sequence ID" value="NZ_JAJIAO010000003.1"/>
</dbReference>
<evidence type="ECO:0000256" key="6">
    <source>
        <dbReference type="ARBA" id="ARBA00023306"/>
    </source>
</evidence>
<evidence type="ECO:0000256" key="4">
    <source>
        <dbReference type="ARBA" id="ARBA00022618"/>
    </source>
</evidence>